<dbReference type="Gene3D" id="1.10.260.130">
    <property type="match status" value="1"/>
</dbReference>
<accession>A0A0D0IKV2</accession>
<proteinExistence type="predicted"/>
<comment type="caution">
    <text evidence="2">The sequence shown here is derived from an EMBL/GenBank/DDBJ whole genome shotgun (WGS) entry which is preliminary data.</text>
</comment>
<organism evidence="2 3">
    <name type="scientific">Leucobacter komagatae</name>
    <dbReference type="NCBI Taxonomy" id="55969"/>
    <lineage>
        <taxon>Bacteria</taxon>
        <taxon>Bacillati</taxon>
        <taxon>Actinomycetota</taxon>
        <taxon>Actinomycetes</taxon>
        <taxon>Micrococcales</taxon>
        <taxon>Microbacteriaceae</taxon>
        <taxon>Leucobacter</taxon>
    </lineage>
</organism>
<keyword evidence="1" id="KW-1133">Transmembrane helix</keyword>
<dbReference type="PANTHER" id="PTHR34853">
    <property type="match status" value="1"/>
</dbReference>
<dbReference type="AlphaFoldDB" id="A0A0D0IKV2"/>
<feature type="transmembrane region" description="Helical" evidence="1">
    <location>
        <begin position="84"/>
        <end position="102"/>
    </location>
</feature>
<keyword evidence="3" id="KW-1185">Reference proteome</keyword>
<gene>
    <name evidence="2" type="ORF">SD72_13610</name>
</gene>
<dbReference type="SUPFAM" id="SSF53474">
    <property type="entry name" value="alpha/beta-Hydrolases"/>
    <property type="match status" value="1"/>
</dbReference>
<name>A0A0D0IKV2_9MICO</name>
<reference evidence="2 3" key="1">
    <citation type="submission" date="2015-01" db="EMBL/GenBank/DDBJ databases">
        <title>Draft genome sequence of Leucobacter komagatae strain VKM ST2845.</title>
        <authorList>
            <person name="Karlyshev A.V."/>
            <person name="Kudryashova E.B."/>
        </authorList>
    </citation>
    <scope>NUCLEOTIDE SEQUENCE [LARGE SCALE GENOMIC DNA]</scope>
    <source>
        <strain evidence="2 3">VKM ST2845</strain>
    </source>
</reference>
<sequence length="578" mass="59800">MFAGRARAVIGIAAVGLGLALVLAPLSTHQIAVVTGIGLVLAGVAAYLLPTLDGFTRASARVFGTVFVVLGGIIALWPAAGAPWLAFLVGVSLIGHGILQGVQSFRHGGDQRATSFIVALASVLLGIVAFSWPVLTLTFFRLGVGAWFVFFGLQLTMFALYRKNPRAAKPRSRAARWSRTIGASLALVLAVALAVGSGWALGGVPLPQPGKFYDVPANVPAEPGRLIRSEPIKSGLPKGAEGWRILYTTTHFDGSPAVSSGTIVAPKKRTGEQLPLLSIAHGTTGVAAKCAPSLSATPLADGAGAALAQMVSDHGWAAVTSDYIGLGTAGVHPYLIGDSEARNVLDATRAAQDFAEINVGNETVVWGHSQGGQGALWTGQIAAEYAPEITVQGVAAFAPAADLFGLAEVNKSDAAGKTVSAYIASTWAELYPELDLASQLTPGSARGVAKIQDLCFNGQDALAAILHGTQVPNQIFPDRVLDGKFGTLLRAQTPTGPFPAPVLVAQGGADPLVKPDQQRAWVADRCEAGAEIDYREFPGRDHLSLVAGDSPLTPQLVAWTLDRAAGAAATPNCDLASE</sequence>
<dbReference type="GO" id="GO:0004806">
    <property type="term" value="F:triacylglycerol lipase activity"/>
    <property type="evidence" value="ECO:0007669"/>
    <property type="project" value="InterPro"/>
</dbReference>
<dbReference type="InterPro" id="IPR005152">
    <property type="entry name" value="Lipase_secreted"/>
</dbReference>
<dbReference type="GO" id="GO:0016042">
    <property type="term" value="P:lipid catabolic process"/>
    <property type="evidence" value="ECO:0007669"/>
    <property type="project" value="InterPro"/>
</dbReference>
<protein>
    <submittedName>
        <fullName evidence="2">Secretory lipase</fullName>
    </submittedName>
</protein>
<keyword evidence="1" id="KW-0472">Membrane</keyword>
<dbReference type="PANTHER" id="PTHR34853:SF1">
    <property type="entry name" value="LIPASE 5"/>
    <property type="match status" value="1"/>
</dbReference>
<evidence type="ECO:0000313" key="2">
    <source>
        <dbReference type="EMBL" id="KIP51742.1"/>
    </source>
</evidence>
<feature type="transmembrane region" description="Helical" evidence="1">
    <location>
        <begin position="31"/>
        <end position="49"/>
    </location>
</feature>
<feature type="transmembrane region" description="Helical" evidence="1">
    <location>
        <begin position="114"/>
        <end position="133"/>
    </location>
</feature>
<dbReference type="InterPro" id="IPR029058">
    <property type="entry name" value="AB_hydrolase_fold"/>
</dbReference>
<dbReference type="InterPro" id="IPR005325">
    <property type="entry name" value="DUF308_memb"/>
</dbReference>
<evidence type="ECO:0000313" key="3">
    <source>
        <dbReference type="Proteomes" id="UP000032120"/>
    </source>
</evidence>
<keyword evidence="1" id="KW-0812">Transmembrane</keyword>
<dbReference type="Pfam" id="PF03583">
    <property type="entry name" value="LIP"/>
    <property type="match status" value="1"/>
</dbReference>
<dbReference type="Gene3D" id="3.40.50.1820">
    <property type="entry name" value="alpha/beta hydrolase"/>
    <property type="match status" value="1"/>
</dbReference>
<evidence type="ECO:0000256" key="1">
    <source>
        <dbReference type="SAM" id="Phobius"/>
    </source>
</evidence>
<dbReference type="EMBL" id="JXSQ01000024">
    <property type="protein sequence ID" value="KIP51742.1"/>
    <property type="molecule type" value="Genomic_DNA"/>
</dbReference>
<feature type="transmembrane region" description="Helical" evidence="1">
    <location>
        <begin position="139"/>
        <end position="161"/>
    </location>
</feature>
<dbReference type="Pfam" id="PF03729">
    <property type="entry name" value="DUF308"/>
    <property type="match status" value="1"/>
</dbReference>
<dbReference type="Proteomes" id="UP000032120">
    <property type="component" value="Unassembled WGS sequence"/>
</dbReference>
<feature type="transmembrane region" description="Helical" evidence="1">
    <location>
        <begin position="7"/>
        <end position="25"/>
    </location>
</feature>
<feature type="transmembrane region" description="Helical" evidence="1">
    <location>
        <begin position="61"/>
        <end position="78"/>
    </location>
</feature>
<feature type="transmembrane region" description="Helical" evidence="1">
    <location>
        <begin position="181"/>
        <end position="201"/>
    </location>
</feature>